<dbReference type="GO" id="GO:0005975">
    <property type="term" value="P:carbohydrate metabolic process"/>
    <property type="evidence" value="ECO:0007669"/>
    <property type="project" value="InterPro"/>
</dbReference>
<feature type="chain" id="PRO_5020942538" evidence="1">
    <location>
        <begin position="29"/>
        <end position="1655"/>
    </location>
</feature>
<accession>A0A4Q2K972</accession>
<dbReference type="Gene3D" id="2.70.98.50">
    <property type="entry name" value="putative glycoside hydrolase family protein from bacillus halodurans"/>
    <property type="match status" value="1"/>
</dbReference>
<dbReference type="InterPro" id="IPR008928">
    <property type="entry name" value="6-hairpin_glycosidase_sf"/>
</dbReference>
<sequence>MMRKHMLKKSAMLIISLVLAFCFLTAAAACGGDKKKDPPDNSVKEEAGQVEIVKKDWKGTEGFWEITDNVFYQKQDKAAGRLVYQKQVDQDYITFKAQVKLMTADASAGIEFRSQKEVETSDASLTTFSLSVADGAVMKFPSGSDRYGKGKKNIKAEIGKWYSLEIILNGTDVSYYVDSTLVEQRTDCAIKKGNKYFALLARGADTRIKNVQFEMFTPNNLSWEELLNRSDLVKQGYDRFSAAHFEYPYVGFGRTSLLVSPYGFMTPKAERPSYIGSNYRDDPQFIYDLWWDDTIKVDPFTFSGGYNVGGELVEGDMLDDDTCTYKQAVDIDSGVLTTDLTLSVGGEYIRSSREMIVNEDGTVIYRITNGGQKQFMFNLTVRDSVFGGLEYQVQKDGYLAKCNLRKDTENKAYVQVKAVSDAGFTVQNDGTILFNATDQPIYIYIAPESDLTFEENHDPSANAAAIAEKAVKAGFDAAVQNAKDWYEAFYDAGRVSIPDLGMAKWYVRSLYYHAVSMAGTRVPPGCYSNNVAGFFGGPCPEFDLSLSQYMLMMTNHTDLAQTTIDWYANTRDTLRANAESGYADKTGHSHEAVTGGYLIPWIAGWDGSPTRGPEVGHEQGWVSMFAGANVAGFILNQAEYLDTDRTLAKDIMLGQLRMMMSFFKKIDGIWVHEGVWAGGDNYSAGSFSESMAAVYSLITISDLREEYPELFTGAENAEIDEWLKRLPDMPPYNDQFTVTYDPDKAMYTIGHTTAKIPEMITEGTGYVGGPTNNVYFWYHLLPYNDPNLAGTLVSIAESGQFDYHFNTGWSATVAARAGLSDFAYEFTRYMLRPSSLYDDWYFTENVNDSEDFKRSPELGSHGSYVMAISAMMFDGETDEYIKTFPAIPRKWQAIGVDFDRMLAKGKIEVSGKFTNQQTSVTLNNLSGQEAIRDVYVRVQEGSGAARYNGNEYEIVDGCMALIPDVRIPAGESVTLTVEGIEKDVEIEEFKGLSPVAQSDRVRTENVPFSWTAADHACSYRLVVSKYSDLSTPLFDKNVGLTTLYYPLDTEEQIDLSEGTKYYWSVYAVHGSSERQMSQKVLSFTTKGGGAEPVDPLPDGTTIEVFGKTWGVNQYAAAVDDGIQVTSIVGYQENNPTGAYFETDKDFIVTVSVEMGKLGKAGIEILSNGSYQFVRTEDGRISSYGSLAGGGMSPDDGPEVTGKVTYRLSRLNGVVSTYYKLEGENDFTKIMEGELPSALNGQNIRVYLCAISSYYDQSTQVMAKFTDYTEEFFEAGEPSEPGEEIPEGEIVAAGQTVSVNGITLTASEGANIVKGQNGEAESVIVNSIEGRNDADPTGFYFNISQNFEFTAKFRTDGLGKSGLMLQDPAGKYMFIRSENGTISSYGSMQDGCGSGNAGNIDGWIYFRLAMENGVLYTAYSADGQTFTKVVNDIKLSYNADTVFKFWLFASQDGAGGAVKAAQFTELSLIQTPYEQPETGIPSGSTVDVFGRQFTSTSEIIKTENGYRIAGAGLPDNAPAGMYTVLNGDFVLEAKLNIHLDGATAGLTFLTEKNNYMFVRSTGDYKLESYGNLNTGASGVGGTEIGYTGGEITLKIVRSGNTVTTYYKLGEKEFKQFSALVIDEQYIGDSDSLKVYFAVNGGGISSSMEISECKITQ</sequence>
<evidence type="ECO:0000313" key="4">
    <source>
        <dbReference type="Proteomes" id="UP000291269"/>
    </source>
</evidence>
<dbReference type="RefSeq" id="WP_129223495.1">
    <property type="nucleotide sequence ID" value="NZ_SDOZ01000002.1"/>
</dbReference>
<dbReference type="Proteomes" id="UP000291269">
    <property type="component" value="Unassembled WGS sequence"/>
</dbReference>
<feature type="domain" description="3-keto-alpha-glucoside-1,2-lyase/3-keto-2-hydroxy-glucal hydratase" evidence="2">
    <location>
        <begin position="56"/>
        <end position="213"/>
    </location>
</feature>
<dbReference type="Pfam" id="PF06439">
    <property type="entry name" value="3keto-disac_hyd"/>
    <property type="match status" value="1"/>
</dbReference>
<proteinExistence type="predicted"/>
<dbReference type="InterPro" id="IPR010496">
    <property type="entry name" value="AL/BT2_dom"/>
</dbReference>
<dbReference type="Gene3D" id="2.60.120.560">
    <property type="entry name" value="Exo-inulinase, domain 1"/>
    <property type="match status" value="1"/>
</dbReference>
<comment type="caution">
    <text evidence="3">The sequence shown here is derived from an EMBL/GenBank/DDBJ whole genome shotgun (WGS) entry which is preliminary data.</text>
</comment>
<keyword evidence="1" id="KW-0732">Signal</keyword>
<keyword evidence="4" id="KW-1185">Reference proteome</keyword>
<dbReference type="InterPro" id="IPR013783">
    <property type="entry name" value="Ig-like_fold"/>
</dbReference>
<dbReference type="PROSITE" id="PS51257">
    <property type="entry name" value="PROKAR_LIPOPROTEIN"/>
    <property type="match status" value="1"/>
</dbReference>
<reference evidence="3 4" key="1">
    <citation type="journal article" date="2019" name="Gut">
        <title>Antibiotics-induced monodominance of a novel gut bacterial order.</title>
        <authorList>
            <person name="Hildebrand F."/>
            <person name="Moitinho-Silva L."/>
            <person name="Blasche S."/>
            <person name="Jahn M.T."/>
            <person name="Gossmann T.I."/>
            <person name="Heuerta-Cepas J."/>
            <person name="Hercog R."/>
            <person name="Luetge M."/>
            <person name="Bahram M."/>
            <person name="Pryszlak A."/>
            <person name="Alves R.J."/>
            <person name="Waszak S.M."/>
            <person name="Zhu A."/>
            <person name="Ye L."/>
            <person name="Costea P.I."/>
            <person name="Aalvink S."/>
            <person name="Belzer C."/>
            <person name="Forslund S.K."/>
            <person name="Sunagawa S."/>
            <person name="Hentschel U."/>
            <person name="Merten C."/>
            <person name="Patil K.R."/>
            <person name="Benes V."/>
            <person name="Bork P."/>
        </authorList>
    </citation>
    <scope>NUCLEOTIDE SEQUENCE [LARGE SCALE GENOMIC DNA]</scope>
    <source>
        <strain evidence="3 4">HDS1380</strain>
    </source>
</reference>
<dbReference type="EMBL" id="SDOZ01000002">
    <property type="protein sequence ID" value="RXZ61125.1"/>
    <property type="molecule type" value="Genomic_DNA"/>
</dbReference>
<organism evidence="3 4">
    <name type="scientific">Candidatus Borkfalkia ceftriaxoniphila</name>
    <dbReference type="NCBI Taxonomy" id="2508949"/>
    <lineage>
        <taxon>Bacteria</taxon>
        <taxon>Bacillati</taxon>
        <taxon>Bacillota</taxon>
        <taxon>Clostridia</taxon>
        <taxon>Christensenellales</taxon>
        <taxon>Christensenellaceae</taxon>
        <taxon>Candidatus Borkfalkia</taxon>
    </lineage>
</organism>
<feature type="signal peptide" evidence="1">
    <location>
        <begin position="1"/>
        <end position="28"/>
    </location>
</feature>
<evidence type="ECO:0000313" key="3">
    <source>
        <dbReference type="EMBL" id="RXZ61125.1"/>
    </source>
</evidence>
<dbReference type="Gene3D" id="2.60.40.10">
    <property type="entry name" value="Immunoglobulins"/>
    <property type="match status" value="1"/>
</dbReference>
<evidence type="ECO:0000256" key="1">
    <source>
        <dbReference type="SAM" id="SignalP"/>
    </source>
</evidence>
<name>A0A4Q2K972_9FIRM</name>
<dbReference type="SUPFAM" id="SSF48208">
    <property type="entry name" value="Six-hairpin glycosidases"/>
    <property type="match status" value="1"/>
</dbReference>
<dbReference type="OrthoDB" id="9801455at2"/>
<gene>
    <name evidence="3" type="ORF">ESZ91_01710</name>
</gene>
<dbReference type="GO" id="GO:0016787">
    <property type="term" value="F:hydrolase activity"/>
    <property type="evidence" value="ECO:0007669"/>
    <property type="project" value="InterPro"/>
</dbReference>
<protein>
    <submittedName>
        <fullName evidence="3">DUF1080 domain-containing protein</fullName>
    </submittedName>
</protein>
<evidence type="ECO:0000259" key="2">
    <source>
        <dbReference type="Pfam" id="PF06439"/>
    </source>
</evidence>